<dbReference type="AlphaFoldDB" id="A0A4Q9FJT3"/>
<dbReference type="EMBL" id="SIRT01000005">
    <property type="protein sequence ID" value="TBN04027.1"/>
    <property type="molecule type" value="Genomic_DNA"/>
</dbReference>
<protein>
    <submittedName>
        <fullName evidence="3">Glycoside hydrolase family 16 protein</fullName>
    </submittedName>
</protein>
<evidence type="ECO:0000259" key="2">
    <source>
        <dbReference type="PROSITE" id="PS51762"/>
    </source>
</evidence>
<comment type="similarity">
    <text evidence="1">Belongs to the glycosyl hydrolase 16 family.</text>
</comment>
<dbReference type="Proteomes" id="UP000291142">
    <property type="component" value="Unassembled WGS sequence"/>
</dbReference>
<dbReference type="PROSITE" id="PS51257">
    <property type="entry name" value="PROKAR_LIPOPROTEIN"/>
    <property type="match status" value="1"/>
</dbReference>
<proteinExistence type="inferred from homology"/>
<keyword evidence="3" id="KW-0378">Hydrolase</keyword>
<comment type="caution">
    <text evidence="3">The sequence shown here is derived from an EMBL/GenBank/DDBJ whole genome shotgun (WGS) entry which is preliminary data.</text>
</comment>
<feature type="domain" description="GH16" evidence="2">
    <location>
        <begin position="49"/>
        <end position="285"/>
    </location>
</feature>
<evidence type="ECO:0000256" key="1">
    <source>
        <dbReference type="ARBA" id="ARBA00006865"/>
    </source>
</evidence>
<dbReference type="GO" id="GO:0004553">
    <property type="term" value="F:hydrolase activity, hydrolyzing O-glycosyl compounds"/>
    <property type="evidence" value="ECO:0007669"/>
    <property type="project" value="InterPro"/>
</dbReference>
<dbReference type="InterPro" id="IPR050546">
    <property type="entry name" value="Glycosyl_Hydrlase_16"/>
</dbReference>
<organism evidence="3 4">
    <name type="scientific">Hyunsoonleella flava</name>
    <dbReference type="NCBI Taxonomy" id="2527939"/>
    <lineage>
        <taxon>Bacteria</taxon>
        <taxon>Pseudomonadati</taxon>
        <taxon>Bacteroidota</taxon>
        <taxon>Flavobacteriia</taxon>
        <taxon>Flavobacteriales</taxon>
        <taxon>Flavobacteriaceae</taxon>
    </lineage>
</organism>
<evidence type="ECO:0000313" key="4">
    <source>
        <dbReference type="Proteomes" id="UP000291142"/>
    </source>
</evidence>
<dbReference type="PROSITE" id="PS51762">
    <property type="entry name" value="GH16_2"/>
    <property type="match status" value="1"/>
</dbReference>
<dbReference type="PANTHER" id="PTHR10963:SF55">
    <property type="entry name" value="GLYCOSIDE HYDROLASE FAMILY 16 PROTEIN"/>
    <property type="match status" value="1"/>
</dbReference>
<dbReference type="InterPro" id="IPR000757">
    <property type="entry name" value="Beta-glucanase-like"/>
</dbReference>
<keyword evidence="4" id="KW-1185">Reference proteome</keyword>
<dbReference type="Pfam" id="PF00722">
    <property type="entry name" value="Glyco_hydro_16"/>
    <property type="match status" value="1"/>
</dbReference>
<dbReference type="PANTHER" id="PTHR10963">
    <property type="entry name" value="GLYCOSYL HYDROLASE-RELATED"/>
    <property type="match status" value="1"/>
</dbReference>
<accession>A0A4Q9FJT3</accession>
<gene>
    <name evidence="3" type="ORF">EYD45_08425</name>
</gene>
<dbReference type="OrthoDB" id="9809583at2"/>
<dbReference type="SUPFAM" id="SSF49899">
    <property type="entry name" value="Concanavalin A-like lectins/glucanases"/>
    <property type="match status" value="1"/>
</dbReference>
<name>A0A4Q9FJT3_9FLAO</name>
<dbReference type="RefSeq" id="WP_130964098.1">
    <property type="nucleotide sequence ID" value="NZ_SIRT01000005.1"/>
</dbReference>
<sequence>MNKILNNKISTRLVGSILCGAVVFLIASCDPDETQKVTNFNTIVLAEEFDEDGAPNPAIWTYDIGRGDNGWGNNELQYYTDRPENVIVEDGMLKITAIKEDFEGAGYTSARLLTQGLFEQKYGRFETRMKLPFGKGMWPAFWLLGANIDDVNWPFCGEIDVMENAGSKPTKVSGAVHGPGYSGGNPILKEYEFEETRVDTEFHIYGIEWGPQYINYYVDDALYFQITPESLEEEEVQEFNWVFDNGPFFMLINLAVGGNFDGNPNEDTVFPQTMYVDYVRVYAAE</sequence>
<dbReference type="Gene3D" id="2.60.120.200">
    <property type="match status" value="1"/>
</dbReference>
<dbReference type="InterPro" id="IPR013320">
    <property type="entry name" value="ConA-like_dom_sf"/>
</dbReference>
<reference evidence="3 4" key="1">
    <citation type="submission" date="2019-02" db="EMBL/GenBank/DDBJ databases">
        <title>Hyunsoonleella sp., isolated from marine sediment.</title>
        <authorList>
            <person name="Liu B.-T."/>
        </authorList>
    </citation>
    <scope>NUCLEOTIDE SEQUENCE [LARGE SCALE GENOMIC DNA]</scope>
    <source>
        <strain evidence="3 4">T58</strain>
    </source>
</reference>
<dbReference type="CDD" id="cd08023">
    <property type="entry name" value="GH16_laminarinase_like"/>
    <property type="match status" value="1"/>
</dbReference>
<evidence type="ECO:0000313" key="3">
    <source>
        <dbReference type="EMBL" id="TBN04027.1"/>
    </source>
</evidence>
<dbReference type="GO" id="GO:0005975">
    <property type="term" value="P:carbohydrate metabolic process"/>
    <property type="evidence" value="ECO:0007669"/>
    <property type="project" value="InterPro"/>
</dbReference>